<organism evidence="1 2">
    <name type="scientific">Xenorhabdus innexi</name>
    <dbReference type="NCBI Taxonomy" id="290109"/>
    <lineage>
        <taxon>Bacteria</taxon>
        <taxon>Pseudomonadati</taxon>
        <taxon>Pseudomonadota</taxon>
        <taxon>Gammaproteobacteria</taxon>
        <taxon>Enterobacterales</taxon>
        <taxon>Morganellaceae</taxon>
        <taxon>Xenorhabdus</taxon>
    </lineage>
</organism>
<gene>
    <name evidence="1" type="ORF">XIS1_490012</name>
</gene>
<evidence type="ECO:0000313" key="1">
    <source>
        <dbReference type="EMBL" id="SIP74015.1"/>
    </source>
</evidence>
<dbReference type="Proteomes" id="UP000196435">
    <property type="component" value="Unassembled WGS sequence"/>
</dbReference>
<evidence type="ECO:0000313" key="2">
    <source>
        <dbReference type="Proteomes" id="UP000196435"/>
    </source>
</evidence>
<proteinExistence type="predicted"/>
<accession>A0A1N6MYU4</accession>
<name>A0A1N6MYU4_9GAMM</name>
<dbReference type="AlphaFoldDB" id="A0A1N6MYU4"/>
<sequence>MNKAISADIPVPIKLLRLEDKTFISVNALNIFNSTFSRALLILII</sequence>
<reference evidence="2" key="1">
    <citation type="submission" date="2016-12" db="EMBL/GenBank/DDBJ databases">
        <authorList>
            <person name="Gaudriault S."/>
        </authorList>
    </citation>
    <scope>NUCLEOTIDE SEQUENCE [LARGE SCALE GENOMIC DNA]</scope>
    <source>
        <strain evidence="2">HGB1681 (deposited as PTA-6826 in the American Type Culture Collection)</strain>
    </source>
</reference>
<protein>
    <submittedName>
        <fullName evidence="1">Uncharacterized protein</fullName>
    </submittedName>
</protein>
<dbReference type="EMBL" id="FTLG01000191">
    <property type="protein sequence ID" value="SIP74015.1"/>
    <property type="molecule type" value="Genomic_DNA"/>
</dbReference>